<dbReference type="PANTHER" id="PTHR30055:SF200">
    <property type="entry name" value="HTH-TYPE TRANSCRIPTIONAL REPRESSOR BDCR"/>
    <property type="match status" value="1"/>
</dbReference>
<protein>
    <submittedName>
        <fullName evidence="4">TetR family transcriptional regulator</fullName>
    </submittedName>
</protein>
<organism evidence="4 5">
    <name type="scientific">Knoellia locipacati</name>
    <dbReference type="NCBI Taxonomy" id="882824"/>
    <lineage>
        <taxon>Bacteria</taxon>
        <taxon>Bacillati</taxon>
        <taxon>Actinomycetota</taxon>
        <taxon>Actinomycetes</taxon>
        <taxon>Micrococcales</taxon>
        <taxon>Intrasporangiaceae</taxon>
        <taxon>Knoellia</taxon>
    </lineage>
</organism>
<dbReference type="Proteomes" id="UP000321793">
    <property type="component" value="Unassembled WGS sequence"/>
</dbReference>
<evidence type="ECO:0000313" key="5">
    <source>
        <dbReference type="Proteomes" id="UP000321793"/>
    </source>
</evidence>
<dbReference type="InterPro" id="IPR009057">
    <property type="entry name" value="Homeodomain-like_sf"/>
</dbReference>
<proteinExistence type="predicted"/>
<evidence type="ECO:0000313" key="4">
    <source>
        <dbReference type="EMBL" id="GEQ13110.1"/>
    </source>
</evidence>
<sequence>MSSTSKVPPPSARDRIVQTAFRLFYAHGIRATGIDLIIAESGVAKATFYKHFPSKDDLVVAYLDVVDEAWSGQLHAAAEAAGPAPADQLVGLFDALGNACRREGYRGCGFINAAAETAPGSRVHDRTVAHKTSVRAWVRDVAEDAGAKDPDALSRALTLLLDGGLASGALDASPDAAVVAKASAQALVGAAVGPTRRGAAGKTRGRA</sequence>
<dbReference type="EMBL" id="BKBA01000003">
    <property type="protein sequence ID" value="GEQ13110.1"/>
    <property type="molecule type" value="Genomic_DNA"/>
</dbReference>
<dbReference type="PRINTS" id="PR00455">
    <property type="entry name" value="HTHTETR"/>
</dbReference>
<feature type="domain" description="HTH tetR-type" evidence="3">
    <location>
        <begin position="10"/>
        <end position="70"/>
    </location>
</feature>
<dbReference type="PROSITE" id="PS50977">
    <property type="entry name" value="HTH_TETR_2"/>
    <property type="match status" value="1"/>
</dbReference>
<dbReference type="GO" id="GO:0003700">
    <property type="term" value="F:DNA-binding transcription factor activity"/>
    <property type="evidence" value="ECO:0007669"/>
    <property type="project" value="TreeGrafter"/>
</dbReference>
<dbReference type="RefSeq" id="WP_147062943.1">
    <property type="nucleotide sequence ID" value="NZ_BAABDN010000001.1"/>
</dbReference>
<reference evidence="4 5" key="1">
    <citation type="submission" date="2019-07" db="EMBL/GenBank/DDBJ databases">
        <title>Whole genome shotgun sequence of Knoellia locipacati NBRC 109775.</title>
        <authorList>
            <person name="Hosoyama A."/>
            <person name="Uohara A."/>
            <person name="Ohji S."/>
            <person name="Ichikawa N."/>
        </authorList>
    </citation>
    <scope>NUCLEOTIDE SEQUENCE [LARGE SCALE GENOMIC DNA]</scope>
    <source>
        <strain evidence="4 5">NBRC 109775</strain>
    </source>
</reference>
<dbReference type="SUPFAM" id="SSF48498">
    <property type="entry name" value="Tetracyclin repressor-like, C-terminal domain"/>
    <property type="match status" value="1"/>
</dbReference>
<evidence type="ECO:0000256" key="2">
    <source>
        <dbReference type="PROSITE-ProRule" id="PRU00335"/>
    </source>
</evidence>
<comment type="caution">
    <text evidence="4">The sequence shown here is derived from an EMBL/GenBank/DDBJ whole genome shotgun (WGS) entry which is preliminary data.</text>
</comment>
<dbReference type="Gene3D" id="1.10.357.10">
    <property type="entry name" value="Tetracycline Repressor, domain 2"/>
    <property type="match status" value="1"/>
</dbReference>
<dbReference type="OrthoDB" id="3196926at2"/>
<dbReference type="GO" id="GO:0000976">
    <property type="term" value="F:transcription cis-regulatory region binding"/>
    <property type="evidence" value="ECO:0007669"/>
    <property type="project" value="TreeGrafter"/>
</dbReference>
<evidence type="ECO:0000259" key="3">
    <source>
        <dbReference type="PROSITE" id="PS50977"/>
    </source>
</evidence>
<accession>A0A512SYT0</accession>
<gene>
    <name evidence="4" type="ORF">KLO01_11570</name>
</gene>
<dbReference type="InterPro" id="IPR036271">
    <property type="entry name" value="Tet_transcr_reg_TetR-rel_C_sf"/>
</dbReference>
<keyword evidence="1 2" id="KW-0238">DNA-binding</keyword>
<evidence type="ECO:0000256" key="1">
    <source>
        <dbReference type="ARBA" id="ARBA00023125"/>
    </source>
</evidence>
<keyword evidence="5" id="KW-1185">Reference proteome</keyword>
<dbReference type="PANTHER" id="PTHR30055">
    <property type="entry name" value="HTH-TYPE TRANSCRIPTIONAL REGULATOR RUTR"/>
    <property type="match status" value="1"/>
</dbReference>
<dbReference type="Pfam" id="PF00440">
    <property type="entry name" value="TetR_N"/>
    <property type="match status" value="1"/>
</dbReference>
<dbReference type="InterPro" id="IPR050109">
    <property type="entry name" value="HTH-type_TetR-like_transc_reg"/>
</dbReference>
<dbReference type="AlphaFoldDB" id="A0A512SYT0"/>
<name>A0A512SYT0_9MICO</name>
<feature type="DNA-binding region" description="H-T-H motif" evidence="2">
    <location>
        <begin position="33"/>
        <end position="52"/>
    </location>
</feature>
<dbReference type="InterPro" id="IPR001647">
    <property type="entry name" value="HTH_TetR"/>
</dbReference>
<dbReference type="SUPFAM" id="SSF46689">
    <property type="entry name" value="Homeodomain-like"/>
    <property type="match status" value="1"/>
</dbReference>